<dbReference type="GO" id="GO:0000178">
    <property type="term" value="C:exosome (RNase complex)"/>
    <property type="evidence" value="ECO:0007669"/>
    <property type="project" value="UniProtKB-KW"/>
</dbReference>
<feature type="compositionally biased region" description="Basic residues" evidence="3">
    <location>
        <begin position="1499"/>
        <end position="1513"/>
    </location>
</feature>
<dbReference type="Gene3D" id="2.40.50.140">
    <property type="entry name" value="Nucleic acid-binding proteins"/>
    <property type="match status" value="1"/>
</dbReference>
<protein>
    <recommendedName>
        <fullName evidence="4">S1 motif domain-containing protein</fullName>
    </recommendedName>
</protein>
<feature type="region of interest" description="Disordered" evidence="3">
    <location>
        <begin position="1162"/>
        <end position="1183"/>
    </location>
</feature>
<dbReference type="Proteomes" id="UP000092716">
    <property type="component" value="Chromosome 3"/>
</dbReference>
<dbReference type="InterPro" id="IPR058565">
    <property type="entry name" value="Ig_TRAPPC9_Trs120_1st"/>
</dbReference>
<feature type="region of interest" description="Disordered" evidence="3">
    <location>
        <begin position="1452"/>
        <end position="1513"/>
    </location>
</feature>
<dbReference type="GO" id="GO:0005634">
    <property type="term" value="C:nucleus"/>
    <property type="evidence" value="ECO:0007669"/>
    <property type="project" value="UniProtKB-SubCell"/>
</dbReference>
<dbReference type="SUPFAM" id="SSF110324">
    <property type="entry name" value="Ribosomal L27 protein-like"/>
    <property type="match status" value="1"/>
</dbReference>
<dbReference type="Pfam" id="PF14382">
    <property type="entry name" value="ECR1_N"/>
    <property type="match status" value="1"/>
</dbReference>
<reference evidence="6" key="1">
    <citation type="submission" date="2016-06" db="EMBL/GenBank/DDBJ databases">
        <title>First high quality genome sequence of Plasmodium coatneyi using continuous long reads from single molecule, real-time sequencing.</title>
        <authorList>
            <person name="Chien J.-T."/>
            <person name="Pakala S.B."/>
            <person name="Geraldo J.A."/>
            <person name="Lapp S.A."/>
            <person name="Barnwell J.W."/>
            <person name="Kissinger J.C."/>
            <person name="Galinski M.R."/>
            <person name="Humphrey J.C."/>
        </authorList>
    </citation>
    <scope>NUCLEOTIDE SEQUENCE [LARGE SCALE GENOMIC DNA]</scope>
    <source>
        <strain evidence="6">Hackeri</strain>
    </source>
</reference>
<feature type="compositionally biased region" description="Acidic residues" evidence="3">
    <location>
        <begin position="741"/>
        <end position="764"/>
    </location>
</feature>
<evidence type="ECO:0000256" key="1">
    <source>
        <dbReference type="ARBA" id="ARBA00004123"/>
    </source>
</evidence>
<dbReference type="InterPro" id="IPR003029">
    <property type="entry name" value="S1_domain"/>
</dbReference>
<feature type="compositionally biased region" description="Basic and acidic residues" evidence="3">
    <location>
        <begin position="768"/>
        <end position="778"/>
    </location>
</feature>
<feature type="region of interest" description="Disordered" evidence="3">
    <location>
        <begin position="365"/>
        <end position="391"/>
    </location>
</feature>
<dbReference type="InterPro" id="IPR013935">
    <property type="entry name" value="Trs120_TRAPPC9"/>
</dbReference>
<proteinExistence type="predicted"/>
<feature type="region of interest" description="Disordered" evidence="3">
    <location>
        <begin position="335"/>
        <end position="354"/>
    </location>
</feature>
<evidence type="ECO:0000256" key="3">
    <source>
        <dbReference type="SAM" id="MobiDB-lite"/>
    </source>
</evidence>
<organism evidence="5 6">
    <name type="scientific">Plasmodium coatneyi</name>
    <dbReference type="NCBI Taxonomy" id="208452"/>
    <lineage>
        <taxon>Eukaryota</taxon>
        <taxon>Sar</taxon>
        <taxon>Alveolata</taxon>
        <taxon>Apicomplexa</taxon>
        <taxon>Aconoidasida</taxon>
        <taxon>Haemosporida</taxon>
        <taxon>Plasmodiidae</taxon>
        <taxon>Plasmodium</taxon>
    </lineage>
</organism>
<name>A0A1B1DTV5_9APIC</name>
<keyword evidence="6" id="KW-1185">Reference proteome</keyword>
<dbReference type="GO" id="GO:0003676">
    <property type="term" value="F:nucleic acid binding"/>
    <property type="evidence" value="ECO:0007669"/>
    <property type="project" value="InterPro"/>
</dbReference>
<comment type="subcellular location">
    <subcellularLocation>
        <location evidence="1">Nucleus</location>
    </subcellularLocation>
</comment>
<feature type="compositionally biased region" description="Basic and acidic residues" evidence="3">
    <location>
        <begin position="785"/>
        <end position="817"/>
    </location>
</feature>
<accession>A0A1B1DTV5</accession>
<sequence>MNHINLGDYGKAKVYLWKTERTSEELFQEVSNKVRNLYGQINYDDLFHHLHGYINHINASDNELFLRSELPSQGFSRSKEANTEHAETDHADRDDHHDETFFEIFKNASYVRRNGSLSISYIDLGEKSMRVDRVNFFSNVFISIGVHELREGGIPTTDDAIPSSSPPDEDAGLHRMREKLVHLINTYNNIFFRNSCVFVQRVLVIPSSDKYDDYIMSQIMRINESFLYGNGPGGGTVGGDVGRGNGDGYTKNTAEVAPSKDIVTDVREKKKKKNPYEYMKEGNFPLLKNSAYYLEDKQRNLTGGKPLERAVTSENVVPRIGIREKEEEDNVVVSTRKGAASHNGVSPVSTKGDSTTSAVAVIPSGSASAVEPSTAEGGGARSSSGKSYKGKKKYSTNFLSIFQKASAKEYKSVNVHSSSEEGVSCDEGIFDSWIWGGGTGGNHSAHANGNVGESDEHRTTLHGEKTTLHRTNTMIHGGSSATHEPISFICKNYRNFRIIVFLPSVKKHFNIQYNKFFQAVLLNAFYIFALSLHSMMTKESVRKYMEELMESANCESVRTAKVGSESVLDRRRRRHLEGVLPGVSRTFGKAQKGEEQGETGITGTDGVNGTAGLHLKKSLSNRDLSSKANLTSRKNSHDNNLYVNIKRYYNDVKWSILSKTSQMTTKGGEMEAVQIDAVADLAGGEETDVIHSERRDGDPIGGEVVSLESVQGSGGGSPDRRSDGGDKEEEDTEKHHHAEDDLLSEDYNGEQSEDYDEEESDQYNDDCGGGHEGFREEDSQSVDAIEGREEDTTFPGKGEHPQGEAPRKKSKQSDKGMVRNKVYEMRKKEGDVFLLLGSPLDSLESYLECYEMVKEGGNKDDLSDGNITFCIALSMYLYVTQNWGHFCRLNNNEKYTFRFAEVVENMLVQTYERLLPSRYTNYANFFFDASSYSGSMKERSYHPYHNNAHFSLYSFDHTSDSPSSGVAKNISSFINVLNVYDRGEEDGEDYHSGDESSEKDFYFFNVTIKGHNTLIYLIGFMEHKLSESLSAMRNACVVSPGGESDSTTPLLPAQELFADYLLCYLKYLLAIKKKRHIFTAMRKYSCVTERFSHQLYVRFYVELANIYQHIGASRKFAFTIYLLCTRFFEHRRFYLTYVFLNSLLPFYGLPCVQVDFDGGTPPGVPRSTGSTGKEGRSDHPNELLNRVFPRKRCNVNFPMRWLKKASEVHPGEPPTGEGNANVAGEEHQKQKQNPNEGINTVLPIGRNIAALLGGVHKEETNQGGVVLPSQNDQHSHVLFKSVLDASSNYNLKRLLWFCSREISIRSFFCLNKHGEKLQMYKKKRKGQNGKLQHGVLALLSEVLSRLNLLSESIVCNLLLLFFLAKVLRKEVQRLILCNIYETLRKSERHICFPPFVTLVMDKREKRRSRSYLRRLSQGGDVCFAGGVHTKGGKMYQGGCPCGTLSWDSSSSGSSSSELDSSSSDAEGRSYEGGERSHEATKNSHLLALPQKQPKEDKSKRKNSNRGKNNPQRRKQIHFLCGMTEGRCAPSPVLLNIEYINEKNNCEKFYKKVSFPPSEGKGMEEHAGEEKDVFKYNPFNEVERNTKIQNICELNSVNQVEVTLKNTLSTNLVLNSIRLITSGVPVETYASNVVFLMSRKKNHTTKVRLSFRAKETGLLFLLGVSYCISYLHFDQYLLYDTSVLRKCFMGGACGKFITGESFISPPPGGENHPSSTNCAQKNYEHVQVKMGENESREEYCAIAGTENNGKSAHGEEESLCSKHNIGSMNRTDGAALLSYALKMSNTCSVFVIRNYFCLNSEIKLFNFSRYVDVQSMLHDGSDLDRFCRSSSGASQGMRRDDSLWKVADEVTGEVAIQSGASPPTGGATPKKSSLSVSSSSESSPELGNQSCDPIARLARRSWSSSSDMASSTENTNQSSDEEKTNHGSINHVDETYDNQYFSIDARHTELLEGETKFLCLILENKSSHVDINYLNVQVKYKHKNLGDFFLKFFFNQAFQMKRNCGNDQKADVIRIGKGEPITVRRDHCLYIPIRCIGSILINECDVRVIYSSEKSNPYYAVQKIKLRLSVIRNVSVDQLFCFPYVSFNVTDVLDEMVNSDFYSASVINALSRVMTEEEDDLAEGPDGNTIHVGNLRGRKLKCTEINMESYFEGGAEGYTNRRSGEVPLEKGPDLGGAPPLRKRFSPRKDLTICTDNKYMFVELFIRNFSGYVNYCSAKKVGRRRPTCVVETDDNPSKWVLWVQRIKRKKNLSFATREDAVKYFLLYIDVHVYLSFDRHKKSGLLSLYSSYLNNVYIYGNKVGRFFLNFEKEELPSRGGGTHEHSVFSMTDGSIGEVKQGRKTAPKRETLFCAHAEVKQTEEVSRVEDCYPPSSTIAKKKSSVIIPKCSKALNFKHMNEIGIRKNYFESSVGEFFVIKIFLKNLSPLNLGEYTLLVYPSNFSCIKLIGSLSSSGSLSQTWTTDNCMPKGGKKPKRLKKKTHLLHSLNVYSLFPGKVLFYVAVYFHAYHALLFHHEPVLLRYRPARMDSIVLPGEALGSSDLYVSGENTYILQKEVRSSILGRRQLVTDSNGKQIISVANTKDFIPLPQVGDLVTCKVYRVTFNVIYCNIILLNNRAIKNSFRAFINKSDIHVYDGELGDNFECFKQGDIIRAKVLSVGQHGSYKLSTVGSDLGVILALSDKGQIMKPVAWNLMVNLSDMSFEKRKVSRDFSVPL</sequence>
<dbReference type="RefSeq" id="XP_019912905.1">
    <property type="nucleotide sequence ID" value="XM_020057276.1"/>
</dbReference>
<dbReference type="Pfam" id="PF26254">
    <property type="entry name" value="Ig_TRAPPC9-Trs120_1st"/>
    <property type="match status" value="1"/>
</dbReference>
<feature type="domain" description="S1 motif" evidence="4">
    <location>
        <begin position="2586"/>
        <end position="2666"/>
    </location>
</feature>
<feature type="compositionally biased region" description="Low complexity" evidence="3">
    <location>
        <begin position="1899"/>
        <end position="1910"/>
    </location>
</feature>
<dbReference type="InterPro" id="IPR012340">
    <property type="entry name" value="NA-bd_OB-fold"/>
</dbReference>
<dbReference type="SMART" id="SM00316">
    <property type="entry name" value="S1"/>
    <property type="match status" value="1"/>
</dbReference>
<dbReference type="PANTHER" id="PTHR21512">
    <property type="entry name" value="TRAFFICKING PROTEIN PARTICLE COMPLEX SUBUNIT 9"/>
    <property type="match status" value="1"/>
</dbReference>
<feature type="region of interest" description="Disordered" evidence="3">
    <location>
        <begin position="684"/>
        <end position="817"/>
    </location>
</feature>
<evidence type="ECO:0000256" key="2">
    <source>
        <dbReference type="ARBA" id="ARBA00022835"/>
    </source>
</evidence>
<feature type="region of interest" description="Disordered" evidence="3">
    <location>
        <begin position="589"/>
        <end position="609"/>
    </location>
</feature>
<dbReference type="EMBL" id="CP016241">
    <property type="protein sequence ID" value="ANQ06210.1"/>
    <property type="molecule type" value="Genomic_DNA"/>
</dbReference>
<feature type="compositionally biased region" description="Low complexity" evidence="3">
    <location>
        <begin position="1868"/>
        <end position="1885"/>
    </location>
</feature>
<keyword evidence="2" id="KW-0271">Exosome</keyword>
<dbReference type="InterPro" id="IPR025721">
    <property type="entry name" value="Exosome_cplx_N_dom"/>
</dbReference>
<feature type="compositionally biased region" description="Low complexity" evidence="3">
    <location>
        <begin position="1452"/>
        <end position="1464"/>
    </location>
</feature>
<feature type="compositionally biased region" description="Polar residues" evidence="3">
    <location>
        <begin position="343"/>
        <end position="354"/>
    </location>
</feature>
<dbReference type="PANTHER" id="PTHR21512:SF5">
    <property type="entry name" value="TRAFFICKING PROTEIN PARTICLE COMPLEX SUBUNIT 9"/>
    <property type="match status" value="1"/>
</dbReference>
<gene>
    <name evidence="5" type="ORF">PCOAH_00004610</name>
</gene>
<dbReference type="GO" id="GO:0005802">
    <property type="term" value="C:trans-Golgi network"/>
    <property type="evidence" value="ECO:0007669"/>
    <property type="project" value="TreeGrafter"/>
</dbReference>
<dbReference type="KEGG" id="pcot:PCOAH_00004610"/>
<dbReference type="OrthoDB" id="27962at2759"/>
<dbReference type="Gene3D" id="2.40.50.100">
    <property type="match status" value="1"/>
</dbReference>
<dbReference type="VEuPathDB" id="PlasmoDB:PCOAH_00004610"/>
<feature type="compositionally biased region" description="Basic and acidic residues" evidence="3">
    <location>
        <begin position="688"/>
        <end position="698"/>
    </location>
</feature>
<dbReference type="SUPFAM" id="SSF50249">
    <property type="entry name" value="Nucleic acid-binding proteins"/>
    <property type="match status" value="1"/>
</dbReference>
<dbReference type="GeneID" id="30907184"/>
<evidence type="ECO:0000313" key="5">
    <source>
        <dbReference type="EMBL" id="ANQ06210.1"/>
    </source>
</evidence>
<feature type="region of interest" description="Disordered" evidence="3">
    <location>
        <begin position="1853"/>
        <end position="1930"/>
    </location>
</feature>
<feature type="region of interest" description="Disordered" evidence="3">
    <location>
        <begin position="1206"/>
        <end position="1237"/>
    </location>
</feature>
<evidence type="ECO:0000259" key="4">
    <source>
        <dbReference type="SMART" id="SM00316"/>
    </source>
</evidence>
<feature type="compositionally biased region" description="Basic and acidic residues" evidence="3">
    <location>
        <begin position="1465"/>
        <end position="1481"/>
    </location>
</feature>
<evidence type="ECO:0000313" key="6">
    <source>
        <dbReference type="Proteomes" id="UP000092716"/>
    </source>
</evidence>